<dbReference type="PROSITE" id="PS51782">
    <property type="entry name" value="LYSM"/>
    <property type="match status" value="1"/>
</dbReference>
<dbReference type="OrthoDB" id="2107166at2759"/>
<dbReference type="EMBL" id="ML976740">
    <property type="protein sequence ID" value="KAF1966833.1"/>
    <property type="molecule type" value="Genomic_DNA"/>
</dbReference>
<keyword evidence="2" id="KW-0472">Membrane</keyword>
<gene>
    <name evidence="4" type="ORF">BU23DRAFT_592916</name>
</gene>
<evidence type="ECO:0000313" key="5">
    <source>
        <dbReference type="Proteomes" id="UP000800036"/>
    </source>
</evidence>
<evidence type="ECO:0000259" key="3">
    <source>
        <dbReference type="PROSITE" id="PS51782"/>
    </source>
</evidence>
<dbReference type="InterPro" id="IPR018392">
    <property type="entry name" value="LysM"/>
</dbReference>
<organism evidence="4 5">
    <name type="scientific">Bimuria novae-zelandiae CBS 107.79</name>
    <dbReference type="NCBI Taxonomy" id="1447943"/>
    <lineage>
        <taxon>Eukaryota</taxon>
        <taxon>Fungi</taxon>
        <taxon>Dikarya</taxon>
        <taxon>Ascomycota</taxon>
        <taxon>Pezizomycotina</taxon>
        <taxon>Dothideomycetes</taxon>
        <taxon>Pleosporomycetidae</taxon>
        <taxon>Pleosporales</taxon>
        <taxon>Massarineae</taxon>
        <taxon>Didymosphaeriaceae</taxon>
        <taxon>Bimuria</taxon>
    </lineage>
</organism>
<dbReference type="Proteomes" id="UP000800036">
    <property type="component" value="Unassembled WGS sequence"/>
</dbReference>
<dbReference type="CDD" id="cd00118">
    <property type="entry name" value="LysM"/>
    <property type="match status" value="1"/>
</dbReference>
<accession>A0A6A5UNN0</accession>
<dbReference type="SMART" id="SM00257">
    <property type="entry name" value="LysM"/>
    <property type="match status" value="1"/>
</dbReference>
<feature type="transmembrane region" description="Helical" evidence="2">
    <location>
        <begin position="82"/>
        <end position="101"/>
    </location>
</feature>
<proteinExistence type="predicted"/>
<evidence type="ECO:0000256" key="2">
    <source>
        <dbReference type="SAM" id="Phobius"/>
    </source>
</evidence>
<dbReference type="Pfam" id="PF01476">
    <property type="entry name" value="LysM"/>
    <property type="match status" value="1"/>
</dbReference>
<feature type="compositionally biased region" description="Basic and acidic residues" evidence="1">
    <location>
        <begin position="1"/>
        <end position="15"/>
    </location>
</feature>
<keyword evidence="5" id="KW-1185">Reference proteome</keyword>
<keyword evidence="2" id="KW-1133">Transmembrane helix</keyword>
<sequence length="170" mass="18651">MGRWADRDSDEERLPEGFQRIGYDADTQTYTFRAPDGTIYESAEGNRYGELYPQDQRPFLSQPEVEAHNAQLKKSNRESVKMMLPFALLVIVFLLAMFRFLGGAGSGADDKPPQITCAEGARVVEIEKGDTCWAIAEAHGLGVEQLLGMEGNDGLDCDGLRPGHGICVPA</sequence>
<dbReference type="SUPFAM" id="SSF54106">
    <property type="entry name" value="LysM domain"/>
    <property type="match status" value="1"/>
</dbReference>
<evidence type="ECO:0000256" key="1">
    <source>
        <dbReference type="SAM" id="MobiDB-lite"/>
    </source>
</evidence>
<dbReference type="Gene3D" id="3.10.350.10">
    <property type="entry name" value="LysM domain"/>
    <property type="match status" value="1"/>
</dbReference>
<feature type="domain" description="LysM" evidence="3">
    <location>
        <begin position="122"/>
        <end position="168"/>
    </location>
</feature>
<evidence type="ECO:0000313" key="4">
    <source>
        <dbReference type="EMBL" id="KAF1966833.1"/>
    </source>
</evidence>
<name>A0A6A5UNN0_9PLEO</name>
<feature type="region of interest" description="Disordered" evidence="1">
    <location>
        <begin position="1"/>
        <end position="20"/>
    </location>
</feature>
<keyword evidence="2" id="KW-0812">Transmembrane</keyword>
<protein>
    <recommendedName>
        <fullName evidence="3">LysM domain-containing protein</fullName>
    </recommendedName>
</protein>
<reference evidence="4" key="1">
    <citation type="journal article" date="2020" name="Stud. Mycol.">
        <title>101 Dothideomycetes genomes: a test case for predicting lifestyles and emergence of pathogens.</title>
        <authorList>
            <person name="Haridas S."/>
            <person name="Albert R."/>
            <person name="Binder M."/>
            <person name="Bloem J."/>
            <person name="Labutti K."/>
            <person name="Salamov A."/>
            <person name="Andreopoulos B."/>
            <person name="Baker S."/>
            <person name="Barry K."/>
            <person name="Bills G."/>
            <person name="Bluhm B."/>
            <person name="Cannon C."/>
            <person name="Castanera R."/>
            <person name="Culley D."/>
            <person name="Daum C."/>
            <person name="Ezra D."/>
            <person name="Gonzalez J."/>
            <person name="Henrissat B."/>
            <person name="Kuo A."/>
            <person name="Liang C."/>
            <person name="Lipzen A."/>
            <person name="Lutzoni F."/>
            <person name="Magnuson J."/>
            <person name="Mondo S."/>
            <person name="Nolan M."/>
            <person name="Ohm R."/>
            <person name="Pangilinan J."/>
            <person name="Park H.-J."/>
            <person name="Ramirez L."/>
            <person name="Alfaro M."/>
            <person name="Sun H."/>
            <person name="Tritt A."/>
            <person name="Yoshinaga Y."/>
            <person name="Zwiers L.-H."/>
            <person name="Turgeon B."/>
            <person name="Goodwin S."/>
            <person name="Spatafora J."/>
            <person name="Crous P."/>
            <person name="Grigoriev I."/>
        </authorList>
    </citation>
    <scope>NUCLEOTIDE SEQUENCE</scope>
    <source>
        <strain evidence="4">CBS 107.79</strain>
    </source>
</reference>
<dbReference type="AlphaFoldDB" id="A0A6A5UNN0"/>
<dbReference type="InterPro" id="IPR036779">
    <property type="entry name" value="LysM_dom_sf"/>
</dbReference>